<evidence type="ECO:0000313" key="10">
    <source>
        <dbReference type="EMBL" id="GAA5507385.1"/>
    </source>
</evidence>
<feature type="transmembrane region" description="Helical" evidence="8">
    <location>
        <begin position="150"/>
        <end position="170"/>
    </location>
</feature>
<dbReference type="Pfam" id="PF18967">
    <property type="entry name" value="PycTM"/>
    <property type="match status" value="1"/>
</dbReference>
<protein>
    <recommendedName>
        <fullName evidence="9">Pycsar effector protein domain-containing protein</fullName>
    </recommendedName>
</protein>
<dbReference type="RefSeq" id="WP_345684253.1">
    <property type="nucleotide sequence ID" value="NZ_BAABRO010000005.1"/>
</dbReference>
<gene>
    <name evidence="10" type="ORF">Rcae01_02841</name>
</gene>
<accession>A0ABP9VRY7</accession>
<evidence type="ECO:0000256" key="3">
    <source>
        <dbReference type="ARBA" id="ARBA00022692"/>
    </source>
</evidence>
<keyword evidence="5 8" id="KW-1133">Transmembrane helix</keyword>
<keyword evidence="11" id="KW-1185">Reference proteome</keyword>
<keyword evidence="4" id="KW-0547">Nucleotide-binding</keyword>
<reference evidence="10 11" key="1">
    <citation type="submission" date="2024-02" db="EMBL/GenBank/DDBJ databases">
        <title>Rhodopirellula caenicola NBRC 110016.</title>
        <authorList>
            <person name="Ichikawa N."/>
            <person name="Katano-Makiyama Y."/>
            <person name="Hidaka K."/>
        </authorList>
    </citation>
    <scope>NUCLEOTIDE SEQUENCE [LARGE SCALE GENOMIC DNA]</scope>
    <source>
        <strain evidence="10 11">NBRC 110016</strain>
    </source>
</reference>
<keyword evidence="7 8" id="KW-0472">Membrane</keyword>
<keyword evidence="6" id="KW-0051">Antiviral defense</keyword>
<dbReference type="InterPro" id="IPR043760">
    <property type="entry name" value="PycTM_dom"/>
</dbReference>
<evidence type="ECO:0000256" key="8">
    <source>
        <dbReference type="SAM" id="Phobius"/>
    </source>
</evidence>
<feature type="domain" description="Pycsar effector protein" evidence="9">
    <location>
        <begin position="10"/>
        <end position="170"/>
    </location>
</feature>
<keyword evidence="2" id="KW-1003">Cell membrane</keyword>
<evidence type="ECO:0000256" key="7">
    <source>
        <dbReference type="ARBA" id="ARBA00023136"/>
    </source>
</evidence>
<evidence type="ECO:0000256" key="4">
    <source>
        <dbReference type="ARBA" id="ARBA00022741"/>
    </source>
</evidence>
<evidence type="ECO:0000313" key="11">
    <source>
        <dbReference type="Proteomes" id="UP001416858"/>
    </source>
</evidence>
<keyword evidence="3 8" id="KW-0812">Transmembrane</keyword>
<feature type="transmembrane region" description="Helical" evidence="8">
    <location>
        <begin position="54"/>
        <end position="75"/>
    </location>
</feature>
<evidence type="ECO:0000259" key="9">
    <source>
        <dbReference type="Pfam" id="PF18967"/>
    </source>
</evidence>
<feature type="transmembrane region" description="Helical" evidence="8">
    <location>
        <begin position="20"/>
        <end position="42"/>
    </location>
</feature>
<dbReference type="Proteomes" id="UP001416858">
    <property type="component" value="Unassembled WGS sequence"/>
</dbReference>
<organism evidence="10 11">
    <name type="scientific">Novipirellula caenicola</name>
    <dbReference type="NCBI Taxonomy" id="1536901"/>
    <lineage>
        <taxon>Bacteria</taxon>
        <taxon>Pseudomonadati</taxon>
        <taxon>Planctomycetota</taxon>
        <taxon>Planctomycetia</taxon>
        <taxon>Pirellulales</taxon>
        <taxon>Pirellulaceae</taxon>
        <taxon>Novipirellula</taxon>
    </lineage>
</organism>
<comment type="subcellular location">
    <subcellularLocation>
        <location evidence="1">Cell membrane</location>
    </subcellularLocation>
</comment>
<evidence type="ECO:0000256" key="2">
    <source>
        <dbReference type="ARBA" id="ARBA00022475"/>
    </source>
</evidence>
<evidence type="ECO:0000256" key="6">
    <source>
        <dbReference type="ARBA" id="ARBA00023118"/>
    </source>
</evidence>
<dbReference type="EMBL" id="BAABRO010000005">
    <property type="protein sequence ID" value="GAA5507385.1"/>
    <property type="molecule type" value="Genomic_DNA"/>
</dbReference>
<proteinExistence type="predicted"/>
<evidence type="ECO:0000256" key="5">
    <source>
        <dbReference type="ARBA" id="ARBA00022989"/>
    </source>
</evidence>
<sequence length="172" mass="18962">MDSISKIEQAWKTHSYLNQYIAFADAKAGVVITFASALVAYFAPKTGCSNSSEIVGSVLLVFTATAMAFAIMTVFPRLITLKDTQHPFRSMMKKSVVRPGFIFWKEILAHGDVEQFVNSFTSRTDEDVLQDVLAHNFVLSSIANTKYDRLAISMLCLCIAIVLAGLHFLVSG</sequence>
<comment type="caution">
    <text evidence="10">The sequence shown here is derived from an EMBL/GenBank/DDBJ whole genome shotgun (WGS) entry which is preliminary data.</text>
</comment>
<name>A0ABP9VRY7_9BACT</name>
<evidence type="ECO:0000256" key="1">
    <source>
        <dbReference type="ARBA" id="ARBA00004236"/>
    </source>
</evidence>